<feature type="chain" id="PRO_5044527986" description="Dirigent protein" evidence="4">
    <location>
        <begin position="17"/>
        <end position="190"/>
    </location>
</feature>
<protein>
    <recommendedName>
        <fullName evidence="4">Dirigent protein</fullName>
    </recommendedName>
</protein>
<evidence type="ECO:0000313" key="5">
    <source>
        <dbReference type="EMBL" id="CAK9162081.1"/>
    </source>
</evidence>
<evidence type="ECO:0000313" key="6">
    <source>
        <dbReference type="Proteomes" id="UP001642360"/>
    </source>
</evidence>
<organism evidence="5 6">
    <name type="scientific">Ilex paraguariensis</name>
    <name type="common">yerba mate</name>
    <dbReference type="NCBI Taxonomy" id="185542"/>
    <lineage>
        <taxon>Eukaryota</taxon>
        <taxon>Viridiplantae</taxon>
        <taxon>Streptophyta</taxon>
        <taxon>Embryophyta</taxon>
        <taxon>Tracheophyta</taxon>
        <taxon>Spermatophyta</taxon>
        <taxon>Magnoliopsida</taxon>
        <taxon>eudicotyledons</taxon>
        <taxon>Gunneridae</taxon>
        <taxon>Pentapetalae</taxon>
        <taxon>asterids</taxon>
        <taxon>campanulids</taxon>
        <taxon>Aquifoliales</taxon>
        <taxon>Aquifoliaceae</taxon>
        <taxon>Ilex</taxon>
    </lineage>
</organism>
<keyword evidence="4" id="KW-0052">Apoplast</keyword>
<accession>A0ABC8SY14</accession>
<evidence type="ECO:0000256" key="2">
    <source>
        <dbReference type="ARBA" id="ARBA00011738"/>
    </source>
</evidence>
<comment type="subcellular location">
    <subcellularLocation>
        <location evidence="4">Secreted</location>
        <location evidence="4">Extracellular space</location>
        <location evidence="4">Apoplast</location>
    </subcellularLocation>
</comment>
<keyword evidence="6" id="KW-1185">Reference proteome</keyword>
<feature type="signal peptide" evidence="4">
    <location>
        <begin position="1"/>
        <end position="16"/>
    </location>
</feature>
<dbReference type="Pfam" id="PF03018">
    <property type="entry name" value="Dirigent"/>
    <property type="match status" value="1"/>
</dbReference>
<evidence type="ECO:0000256" key="4">
    <source>
        <dbReference type="RuleBase" id="RU363099"/>
    </source>
</evidence>
<proteinExistence type="inferred from homology"/>
<sequence>MGKITIILLLSSTIIAMPMVMGMAEGPKAVEEWFSKLRQKKEKVTRLHFFFHDTVSSTNPTAVTVAQANGTSKSPTLFGETVVMDDPLTVGPEHNSKLVGRAQGLYSSVGLENIALLMTMNLVFTEGKYNGSTLSLLGKNAALQMYREMPIVGGTGVFRLARGIATAKTVFFNATSLDAVVEYNVMVIHY</sequence>
<dbReference type="Proteomes" id="UP001642360">
    <property type="component" value="Unassembled WGS sequence"/>
</dbReference>
<comment type="caution">
    <text evidence="5">The sequence shown here is derived from an EMBL/GenBank/DDBJ whole genome shotgun (WGS) entry which is preliminary data.</text>
</comment>
<comment type="function">
    <text evidence="4">Dirigent proteins impart stereoselectivity on the phenoxy radical-coupling reaction, yielding optically active lignans from two molecules of coniferyl alcohol in the biosynthesis of lignans, flavonolignans, and alkaloids and thus plays a central role in plant secondary metabolism.</text>
</comment>
<dbReference type="PANTHER" id="PTHR21495">
    <property type="entry name" value="NUCLEOPORIN-RELATED"/>
    <property type="match status" value="1"/>
</dbReference>
<reference evidence="5 6" key="1">
    <citation type="submission" date="2024-02" db="EMBL/GenBank/DDBJ databases">
        <authorList>
            <person name="Vignale AGUSTIN F."/>
            <person name="Sosa J E."/>
            <person name="Modenutti C."/>
        </authorList>
    </citation>
    <scope>NUCLEOTIDE SEQUENCE [LARGE SCALE GENOMIC DNA]</scope>
</reference>
<dbReference type="InterPro" id="IPR004265">
    <property type="entry name" value="Dirigent"/>
</dbReference>
<name>A0ABC8SY14_9AQUA</name>
<comment type="similarity">
    <text evidence="1 4">Belongs to the plant dirigent protein family.</text>
</comment>
<dbReference type="Gene3D" id="2.40.480.10">
    <property type="entry name" value="Allene oxide cyclase-like"/>
    <property type="match status" value="1"/>
</dbReference>
<dbReference type="AlphaFoldDB" id="A0ABC8SY14"/>
<dbReference type="InterPro" id="IPR044859">
    <property type="entry name" value="Allene_oxi_cyc_Dirigent"/>
</dbReference>
<dbReference type="EMBL" id="CAUOFW020003791">
    <property type="protein sequence ID" value="CAK9162081.1"/>
    <property type="molecule type" value="Genomic_DNA"/>
</dbReference>
<evidence type="ECO:0000256" key="3">
    <source>
        <dbReference type="ARBA" id="ARBA00022525"/>
    </source>
</evidence>
<keyword evidence="3 4" id="KW-0964">Secreted</keyword>
<keyword evidence="4" id="KW-0732">Signal</keyword>
<comment type="subunit">
    <text evidence="2 4">Homodimer.</text>
</comment>
<dbReference type="GO" id="GO:0048046">
    <property type="term" value="C:apoplast"/>
    <property type="evidence" value="ECO:0007669"/>
    <property type="project" value="UniProtKB-SubCell"/>
</dbReference>
<evidence type="ECO:0000256" key="1">
    <source>
        <dbReference type="ARBA" id="ARBA00010746"/>
    </source>
</evidence>
<gene>
    <name evidence="5" type="ORF">ILEXP_LOCUS30916</name>
</gene>
<dbReference type="GO" id="GO:0009699">
    <property type="term" value="P:phenylpropanoid biosynthetic process"/>
    <property type="evidence" value="ECO:0007669"/>
    <property type="project" value="UniProtKB-ARBA"/>
</dbReference>